<feature type="transmembrane region" description="Helical" evidence="1">
    <location>
        <begin position="36"/>
        <end position="56"/>
    </location>
</feature>
<keyword evidence="1" id="KW-1133">Transmembrane helix</keyword>
<feature type="domain" description="Chlorhexidine efflux transporter" evidence="2">
    <location>
        <begin position="71"/>
        <end position="133"/>
    </location>
</feature>
<organism evidence="3 4">
    <name type="scientific">Proteus penneri</name>
    <dbReference type="NCBI Taxonomy" id="102862"/>
    <lineage>
        <taxon>Bacteria</taxon>
        <taxon>Pseudomonadati</taxon>
        <taxon>Pseudomonadota</taxon>
        <taxon>Gammaproteobacteria</taxon>
        <taxon>Enterobacterales</taxon>
        <taxon>Morganellaceae</taxon>
        <taxon>Proteus</taxon>
    </lineage>
</organism>
<feature type="domain" description="Chlorhexidine efflux transporter" evidence="2">
    <location>
        <begin position="3"/>
        <end position="65"/>
    </location>
</feature>
<protein>
    <submittedName>
        <fullName evidence="3">Bacterial Transmembrane Pair family protein</fullName>
    </submittedName>
</protein>
<dbReference type="Proteomes" id="UP000183920">
    <property type="component" value="Unassembled WGS sequence"/>
</dbReference>
<dbReference type="RefSeq" id="WP_072063841.1">
    <property type="nucleotide sequence ID" value="NZ_CAXOKO010000001.1"/>
</dbReference>
<sequence length="146" mass="16666">MQGIKRKIVYVTAYEIFGWVISSVGLALLADSSTAVTGPLALVITTIAVSWNFIYNCMFEFWESRQISRIRTFRRRIVHAIGFQLTLVLYLIPLIAWWLNVSLWQALVMDFALIIIIPCYTFVYNWVFDKVFGLPASALPENAPVA</sequence>
<dbReference type="NCBIfam" id="NF033664">
    <property type="entry name" value="PACE_transport"/>
    <property type="match status" value="1"/>
</dbReference>
<proteinExistence type="predicted"/>
<accession>A0A0G4Q9P3</accession>
<dbReference type="Pfam" id="PF05232">
    <property type="entry name" value="BTP"/>
    <property type="match status" value="2"/>
</dbReference>
<feature type="transmembrane region" description="Helical" evidence="1">
    <location>
        <begin position="77"/>
        <end position="98"/>
    </location>
</feature>
<feature type="transmembrane region" description="Helical" evidence="1">
    <location>
        <begin position="104"/>
        <end position="127"/>
    </location>
</feature>
<name>A0A0G4Q9P3_9GAMM</name>
<reference evidence="4" key="1">
    <citation type="submission" date="2015-06" db="EMBL/GenBank/DDBJ databases">
        <authorList>
            <person name="Urmite Genomes"/>
        </authorList>
    </citation>
    <scope>NUCLEOTIDE SEQUENCE [LARGE SCALE GENOMIC DNA]</scope>
    <source>
        <strain evidence="4">CSUR P1867</strain>
    </source>
</reference>
<dbReference type="EMBL" id="CVRY01000003">
    <property type="protein sequence ID" value="CRL62319.1"/>
    <property type="molecule type" value="Genomic_DNA"/>
</dbReference>
<evidence type="ECO:0000313" key="3">
    <source>
        <dbReference type="EMBL" id="CRL62319.1"/>
    </source>
</evidence>
<evidence type="ECO:0000259" key="2">
    <source>
        <dbReference type="Pfam" id="PF05232"/>
    </source>
</evidence>
<keyword evidence="1 3" id="KW-0812">Transmembrane</keyword>
<dbReference type="InterPro" id="IPR058208">
    <property type="entry name" value="PACE"/>
</dbReference>
<evidence type="ECO:0000313" key="4">
    <source>
        <dbReference type="Proteomes" id="UP000183920"/>
    </source>
</evidence>
<dbReference type="InterPro" id="IPR007896">
    <property type="entry name" value="BTP_bacteria"/>
</dbReference>
<feature type="transmembrane region" description="Helical" evidence="1">
    <location>
        <begin position="12"/>
        <end position="30"/>
    </location>
</feature>
<keyword evidence="1" id="KW-0472">Membrane</keyword>
<gene>
    <name evidence="3" type="ORF">BN1804_01908</name>
</gene>
<evidence type="ECO:0000256" key="1">
    <source>
        <dbReference type="SAM" id="Phobius"/>
    </source>
</evidence>
<dbReference type="AlphaFoldDB" id="A0A0G4Q9P3"/>